<keyword evidence="1" id="KW-1133">Transmembrane helix</keyword>
<dbReference type="EMBL" id="FXTN01000002">
    <property type="protein sequence ID" value="SMO48949.1"/>
    <property type="molecule type" value="Genomic_DNA"/>
</dbReference>
<proteinExistence type="predicted"/>
<keyword evidence="3" id="KW-1185">Reference proteome</keyword>
<gene>
    <name evidence="2" type="ORF">SAMN06265348_102480</name>
</gene>
<reference evidence="2 3" key="1">
    <citation type="submission" date="2017-05" db="EMBL/GenBank/DDBJ databases">
        <authorList>
            <person name="Varghese N."/>
            <person name="Submissions S."/>
        </authorList>
    </citation>
    <scope>NUCLEOTIDE SEQUENCE [LARGE SCALE GENOMIC DNA]</scope>
    <source>
        <strain evidence="2 3">DSM 19036</strain>
    </source>
</reference>
<dbReference type="AlphaFoldDB" id="A0A521BPC2"/>
<keyword evidence="1" id="KW-0812">Transmembrane</keyword>
<sequence>MVNRNARSPLIVRDMNYRLSHTITFYTFLVMMFLLRPFMSYHLSSNGVFLNEKVRLMSMFQRVVKKKDNPVSDVMEAAELSRATDAEIILPVIFLALIRRQIAWLFSLLGAVSVNWKMNTIFMVCPSNQYFQFISRLQI</sequence>
<name>A0A521BPC2_9SPHI</name>
<evidence type="ECO:0000313" key="2">
    <source>
        <dbReference type="EMBL" id="SMO48949.1"/>
    </source>
</evidence>
<keyword evidence="1" id="KW-0472">Membrane</keyword>
<accession>A0A521BPC2</accession>
<protein>
    <submittedName>
        <fullName evidence="2">Uncharacterized protein</fullName>
    </submittedName>
</protein>
<evidence type="ECO:0000256" key="1">
    <source>
        <dbReference type="SAM" id="Phobius"/>
    </source>
</evidence>
<feature type="transmembrane region" description="Helical" evidence="1">
    <location>
        <begin position="88"/>
        <end position="114"/>
    </location>
</feature>
<organism evidence="2 3">
    <name type="scientific">Pedobacter westerhofensis</name>
    <dbReference type="NCBI Taxonomy" id="425512"/>
    <lineage>
        <taxon>Bacteria</taxon>
        <taxon>Pseudomonadati</taxon>
        <taxon>Bacteroidota</taxon>
        <taxon>Sphingobacteriia</taxon>
        <taxon>Sphingobacteriales</taxon>
        <taxon>Sphingobacteriaceae</taxon>
        <taxon>Pedobacter</taxon>
    </lineage>
</organism>
<evidence type="ECO:0000313" key="3">
    <source>
        <dbReference type="Proteomes" id="UP000320300"/>
    </source>
</evidence>
<feature type="transmembrane region" description="Helical" evidence="1">
    <location>
        <begin position="21"/>
        <end position="39"/>
    </location>
</feature>
<dbReference type="Proteomes" id="UP000320300">
    <property type="component" value="Unassembled WGS sequence"/>
</dbReference>